<feature type="domain" description="Calponin-homology (CH)" evidence="6">
    <location>
        <begin position="390"/>
        <end position="496"/>
    </location>
</feature>
<dbReference type="Proteomes" id="UP000290189">
    <property type="component" value="Unassembled WGS sequence"/>
</dbReference>
<dbReference type="SUPFAM" id="SSF47473">
    <property type="entry name" value="EF-hand"/>
    <property type="match status" value="1"/>
</dbReference>
<dbReference type="OMA" id="GILLXEN"/>
<evidence type="ECO:0008006" key="12">
    <source>
        <dbReference type="Google" id="ProtNLM"/>
    </source>
</evidence>
<dbReference type="InterPro" id="IPR001715">
    <property type="entry name" value="CH_dom"/>
</dbReference>
<gene>
    <name evidence="8" type="ORF">PBRA_005775</name>
    <name evidence="9" type="ORF">PLBR_LOCUS8360</name>
</gene>
<dbReference type="InterPro" id="IPR036872">
    <property type="entry name" value="CH_dom_sf"/>
</dbReference>
<keyword evidence="4" id="KW-0106">Calcium</keyword>
<dbReference type="PROSITE" id="PS50021">
    <property type="entry name" value="CH"/>
    <property type="match status" value="4"/>
</dbReference>
<evidence type="ECO:0000313" key="11">
    <source>
        <dbReference type="Proteomes" id="UP000290189"/>
    </source>
</evidence>
<dbReference type="InterPro" id="IPR002048">
    <property type="entry name" value="EF_hand_dom"/>
</dbReference>
<dbReference type="OrthoDB" id="431378at2759"/>
<proteinExistence type="inferred from homology"/>
<dbReference type="FunFam" id="1.10.418.10:FF:000042">
    <property type="entry name" value="Fimbrin, putative"/>
    <property type="match status" value="1"/>
</dbReference>
<keyword evidence="2" id="KW-0479">Metal-binding</keyword>
<dbReference type="GO" id="GO:0005737">
    <property type="term" value="C:cytoplasm"/>
    <property type="evidence" value="ECO:0007669"/>
    <property type="project" value="TreeGrafter"/>
</dbReference>
<evidence type="ECO:0000256" key="5">
    <source>
        <dbReference type="ARBA" id="ARBA00023203"/>
    </source>
</evidence>
<evidence type="ECO:0000259" key="6">
    <source>
        <dbReference type="PROSITE" id="PS50021"/>
    </source>
</evidence>
<keyword evidence="5" id="KW-0009">Actin-binding</keyword>
<dbReference type="GO" id="GO:0032432">
    <property type="term" value="C:actin filament bundle"/>
    <property type="evidence" value="ECO:0007669"/>
    <property type="project" value="TreeGrafter"/>
</dbReference>
<dbReference type="CDD" id="cd21219">
    <property type="entry name" value="CH_PLS_FIM_rpt3"/>
    <property type="match status" value="1"/>
</dbReference>
<geneLocation type="mitochondrion" evidence="9"/>
<keyword evidence="9" id="KW-0496">Mitochondrion</keyword>
<feature type="domain" description="Calponin-homology (CH)" evidence="6">
    <location>
        <begin position="508"/>
        <end position="616"/>
    </location>
</feature>
<dbReference type="FunFam" id="1.10.238.10:FF:000178">
    <property type="entry name" value="Calmodulin-2 A"/>
    <property type="match status" value="1"/>
</dbReference>
<dbReference type="EMBL" id="CDSF01000078">
    <property type="protein sequence ID" value="CEO97171.1"/>
    <property type="molecule type" value="Genomic_DNA"/>
</dbReference>
<dbReference type="GO" id="GO:0051639">
    <property type="term" value="P:actin filament network formation"/>
    <property type="evidence" value="ECO:0007669"/>
    <property type="project" value="TreeGrafter"/>
</dbReference>
<evidence type="ECO:0000259" key="7">
    <source>
        <dbReference type="PROSITE" id="PS50222"/>
    </source>
</evidence>
<evidence type="ECO:0000256" key="4">
    <source>
        <dbReference type="ARBA" id="ARBA00022837"/>
    </source>
</evidence>
<dbReference type="InterPro" id="IPR039959">
    <property type="entry name" value="Fimbrin/Plastin"/>
</dbReference>
<sequence>MAAVTFTPAELEHFQDEFSSFDLNGDGTIDVRELEDILRNLNEFKDAAQLKALIAEVDSDRSGSIEFNEFLAVISSIRTGTTNNAAGFAKVYEKQKELIQIKGKAGGVHSFSQEEMTAFSIHINTLLGDDADLKYLLPIDPTGLELAKKVSDGVLLSKVINKAVPDTIDERALNKQKGGKPLSLFQINENLNLVIASAKAIGIQTINLGSSELVQGSEHPHLVLGLVWQLVKLQLLNTINLKNHPELVRLLAEGEELADLLKLPPDQLLLRWFNYHLKRAGHPKTITNFGMDVKDSEAYTILLNQIAPQKCDKSALNEKDLTKRAEKVLRNAGLLNVSTFIQPRDIVKANMRLNLAFTASIFNTCPGLDPLTEEEAMELAGMMDDDFGDSREERAYRMWINTLGLHEVYVNGLYEDCKDGLVLLKVIDHIEPGTVDWNKVEKKPTNKFKRISNANYVIVLGKQLKFSLVGIGGTDIVDGNKKLVLAFTWQLMRHHIIKFLTTLGGGVVMSDEKIIQWANEKVEKAGRSTRMATFKDSALKTSEFFFDLLYAIENRIINWELVTPAQTKEDQLLNARYAISVARKLGSIIFLLPEDIVEVKQKMMLTFVAGIMAAALTAKK</sequence>
<feature type="domain" description="Calponin-homology (CH)" evidence="6">
    <location>
        <begin position="113"/>
        <end position="235"/>
    </location>
</feature>
<evidence type="ECO:0000256" key="2">
    <source>
        <dbReference type="ARBA" id="ARBA00022723"/>
    </source>
</evidence>
<dbReference type="PROSITE" id="PS00018">
    <property type="entry name" value="EF_HAND_1"/>
    <property type="match status" value="2"/>
</dbReference>
<feature type="domain" description="Calponin-homology (CH)" evidence="6">
    <location>
        <begin position="263"/>
        <end position="366"/>
    </location>
</feature>
<dbReference type="Proteomes" id="UP000039324">
    <property type="component" value="Unassembled WGS sequence"/>
</dbReference>
<dbReference type="PANTHER" id="PTHR19961:SF18">
    <property type="entry name" value="FI19014P1"/>
    <property type="match status" value="1"/>
</dbReference>
<evidence type="ECO:0000313" key="8">
    <source>
        <dbReference type="EMBL" id="CEO97171.1"/>
    </source>
</evidence>
<dbReference type="GO" id="GO:0005884">
    <property type="term" value="C:actin filament"/>
    <property type="evidence" value="ECO:0007669"/>
    <property type="project" value="TreeGrafter"/>
</dbReference>
<dbReference type="Gene3D" id="1.10.238.10">
    <property type="entry name" value="EF-hand"/>
    <property type="match status" value="1"/>
</dbReference>
<dbReference type="GO" id="GO:0005509">
    <property type="term" value="F:calcium ion binding"/>
    <property type="evidence" value="ECO:0007669"/>
    <property type="project" value="InterPro"/>
</dbReference>
<name>A0A0G4IPR9_PLABS</name>
<keyword evidence="3" id="KW-0677">Repeat</keyword>
<dbReference type="PROSITE" id="PS50222">
    <property type="entry name" value="EF_HAND_2"/>
    <property type="match status" value="2"/>
</dbReference>
<dbReference type="InterPro" id="IPR018247">
    <property type="entry name" value="EF_Hand_1_Ca_BS"/>
</dbReference>
<dbReference type="Pfam" id="PF13499">
    <property type="entry name" value="EF-hand_7"/>
    <property type="match status" value="1"/>
</dbReference>
<dbReference type="STRING" id="37360.A0A0G4IPR9"/>
<protein>
    <recommendedName>
        <fullName evidence="12">Fimbrin</fullName>
    </recommendedName>
</protein>
<dbReference type="CDD" id="cd21220">
    <property type="entry name" value="CH_PLS_FIM_rpt4"/>
    <property type="match status" value="1"/>
</dbReference>
<feature type="domain" description="EF-hand" evidence="7">
    <location>
        <begin position="9"/>
        <end position="44"/>
    </location>
</feature>
<accession>A0A0G4IPR9</accession>
<dbReference type="Pfam" id="PF00307">
    <property type="entry name" value="CH"/>
    <property type="match status" value="4"/>
</dbReference>
<dbReference type="GO" id="GO:0051017">
    <property type="term" value="P:actin filament bundle assembly"/>
    <property type="evidence" value="ECO:0007669"/>
    <property type="project" value="InterPro"/>
</dbReference>
<organism evidence="8 10">
    <name type="scientific">Plasmodiophora brassicae</name>
    <name type="common">Clubroot disease agent</name>
    <dbReference type="NCBI Taxonomy" id="37360"/>
    <lineage>
        <taxon>Eukaryota</taxon>
        <taxon>Sar</taxon>
        <taxon>Rhizaria</taxon>
        <taxon>Endomyxa</taxon>
        <taxon>Phytomyxea</taxon>
        <taxon>Plasmodiophorida</taxon>
        <taxon>Plasmodiophoridae</taxon>
        <taxon>Plasmodiophora</taxon>
    </lineage>
</organism>
<dbReference type="SMART" id="SM00033">
    <property type="entry name" value="CH"/>
    <property type="match status" value="4"/>
</dbReference>
<evidence type="ECO:0000313" key="10">
    <source>
        <dbReference type="Proteomes" id="UP000039324"/>
    </source>
</evidence>
<dbReference type="SMART" id="SM00054">
    <property type="entry name" value="EFh"/>
    <property type="match status" value="2"/>
</dbReference>
<feature type="domain" description="EF-hand" evidence="7">
    <location>
        <begin position="45"/>
        <end position="80"/>
    </location>
</feature>
<reference evidence="8 10" key="1">
    <citation type="submission" date="2015-02" db="EMBL/GenBank/DDBJ databases">
        <authorList>
            <person name="Chooi Y.-H."/>
        </authorList>
    </citation>
    <scope>NUCLEOTIDE SEQUENCE [LARGE SCALE GENOMIC DNA]</scope>
    <source>
        <strain evidence="8">E3</strain>
    </source>
</reference>
<dbReference type="Gene3D" id="1.10.418.10">
    <property type="entry name" value="Calponin-like domain"/>
    <property type="match status" value="4"/>
</dbReference>
<comment type="similarity">
    <text evidence="1">Belongs to the centrin family.</text>
</comment>
<dbReference type="GO" id="GO:0051015">
    <property type="term" value="F:actin filament binding"/>
    <property type="evidence" value="ECO:0007669"/>
    <property type="project" value="InterPro"/>
</dbReference>
<evidence type="ECO:0000256" key="1">
    <source>
        <dbReference type="ARBA" id="ARBA00005253"/>
    </source>
</evidence>
<evidence type="ECO:0000313" key="9">
    <source>
        <dbReference type="EMBL" id="SPR01145.1"/>
    </source>
</evidence>
<dbReference type="AlphaFoldDB" id="A0A0G4IPR9"/>
<reference evidence="9 11" key="2">
    <citation type="submission" date="2018-03" db="EMBL/GenBank/DDBJ databases">
        <authorList>
            <person name="Fogelqvist J."/>
        </authorList>
    </citation>
    <scope>NUCLEOTIDE SEQUENCE [LARGE SCALE GENOMIC DNA]</scope>
</reference>
<evidence type="ECO:0000256" key="3">
    <source>
        <dbReference type="ARBA" id="ARBA00022737"/>
    </source>
</evidence>
<dbReference type="CDD" id="cd00051">
    <property type="entry name" value="EFh"/>
    <property type="match status" value="1"/>
</dbReference>
<dbReference type="InterPro" id="IPR011992">
    <property type="entry name" value="EF-hand-dom_pair"/>
</dbReference>
<dbReference type="EMBL" id="OVEO01000016">
    <property type="protein sequence ID" value="SPR01145.1"/>
    <property type="molecule type" value="Genomic_DNA"/>
</dbReference>
<dbReference type="SUPFAM" id="SSF47576">
    <property type="entry name" value="Calponin-homology domain, CH-domain"/>
    <property type="match status" value="1"/>
</dbReference>
<keyword evidence="10" id="KW-1185">Reference proteome</keyword>
<dbReference type="PANTHER" id="PTHR19961">
    <property type="entry name" value="FIMBRIN/PLASTIN"/>
    <property type="match status" value="1"/>
</dbReference>
<dbReference type="FunFam" id="1.10.418.10:FF:000010">
    <property type="entry name" value="Plastin-3 isoform 1"/>
    <property type="match status" value="1"/>
</dbReference>